<feature type="transmembrane region" description="Helical" evidence="1">
    <location>
        <begin position="51"/>
        <end position="72"/>
    </location>
</feature>
<dbReference type="AlphaFoldDB" id="A0A9P7ABA0"/>
<dbReference type="RefSeq" id="XP_041153342.1">
    <property type="nucleotide sequence ID" value="XM_041304438.1"/>
</dbReference>
<sequence>MRLRYTPKMSCAVLFCVCVCLVGVVHATPITDTTNTTTSDSFLEAPSFTTRTMWTIISSSVFTLFACIYSAIHPNIPSPEDRPLRVLLRLLGTMTMALIAPELIVTWAMFVWSLKVSRVFGNSEQCKHRFLCLVAVLDKCVSFALVFLWHFPGALARWVKRSVETYFSKQSEGKPDLCSPKR</sequence>
<accession>A0A9P7ABA0</accession>
<feature type="signal peptide" evidence="2">
    <location>
        <begin position="1"/>
        <end position="27"/>
    </location>
</feature>
<evidence type="ECO:0000256" key="1">
    <source>
        <dbReference type="SAM" id="Phobius"/>
    </source>
</evidence>
<proteinExistence type="predicted"/>
<feature type="chain" id="PRO_5040120366" evidence="2">
    <location>
        <begin position="28"/>
        <end position="182"/>
    </location>
</feature>
<evidence type="ECO:0000313" key="4">
    <source>
        <dbReference type="Proteomes" id="UP000719766"/>
    </source>
</evidence>
<protein>
    <submittedName>
        <fullName evidence="3">Uncharacterized protein</fullName>
    </submittedName>
</protein>
<keyword evidence="1" id="KW-1133">Transmembrane helix</keyword>
<dbReference type="Proteomes" id="UP000719766">
    <property type="component" value="Unassembled WGS sequence"/>
</dbReference>
<dbReference type="PANTHER" id="PTHR35043">
    <property type="entry name" value="TRANSCRIPTION FACTOR DOMAIN-CONTAINING PROTEIN"/>
    <property type="match status" value="1"/>
</dbReference>
<evidence type="ECO:0000256" key="2">
    <source>
        <dbReference type="SAM" id="SignalP"/>
    </source>
</evidence>
<keyword evidence="1" id="KW-0812">Transmembrane</keyword>
<feature type="transmembrane region" description="Helical" evidence="1">
    <location>
        <begin position="130"/>
        <end position="151"/>
    </location>
</feature>
<evidence type="ECO:0000313" key="3">
    <source>
        <dbReference type="EMBL" id="KAG1785859.1"/>
    </source>
</evidence>
<dbReference type="EMBL" id="JABBWE010000102">
    <property type="protein sequence ID" value="KAG1785859.1"/>
    <property type="molecule type" value="Genomic_DNA"/>
</dbReference>
<keyword evidence="2" id="KW-0732">Signal</keyword>
<dbReference type="GeneID" id="64598202"/>
<organism evidence="3 4">
    <name type="scientific">Suillus plorans</name>
    <dbReference type="NCBI Taxonomy" id="116603"/>
    <lineage>
        <taxon>Eukaryota</taxon>
        <taxon>Fungi</taxon>
        <taxon>Dikarya</taxon>
        <taxon>Basidiomycota</taxon>
        <taxon>Agaricomycotina</taxon>
        <taxon>Agaricomycetes</taxon>
        <taxon>Agaricomycetidae</taxon>
        <taxon>Boletales</taxon>
        <taxon>Suillineae</taxon>
        <taxon>Suillaceae</taxon>
        <taxon>Suillus</taxon>
    </lineage>
</organism>
<gene>
    <name evidence="3" type="ORF">HD556DRAFT_1419306</name>
</gene>
<dbReference type="OrthoDB" id="9451547at2759"/>
<feature type="transmembrane region" description="Helical" evidence="1">
    <location>
        <begin position="84"/>
        <end position="110"/>
    </location>
</feature>
<reference evidence="3" key="1">
    <citation type="journal article" date="2020" name="New Phytol.">
        <title>Comparative genomics reveals dynamic genome evolution in host specialist ectomycorrhizal fungi.</title>
        <authorList>
            <person name="Lofgren L.A."/>
            <person name="Nguyen N.H."/>
            <person name="Vilgalys R."/>
            <person name="Ruytinx J."/>
            <person name="Liao H.L."/>
            <person name="Branco S."/>
            <person name="Kuo A."/>
            <person name="LaButti K."/>
            <person name="Lipzen A."/>
            <person name="Andreopoulos W."/>
            <person name="Pangilinan J."/>
            <person name="Riley R."/>
            <person name="Hundley H."/>
            <person name="Na H."/>
            <person name="Barry K."/>
            <person name="Grigoriev I.V."/>
            <person name="Stajich J.E."/>
            <person name="Kennedy P.G."/>
        </authorList>
    </citation>
    <scope>NUCLEOTIDE SEQUENCE</scope>
    <source>
        <strain evidence="3">S12</strain>
    </source>
</reference>
<comment type="caution">
    <text evidence="3">The sequence shown here is derived from an EMBL/GenBank/DDBJ whole genome shotgun (WGS) entry which is preliminary data.</text>
</comment>
<name>A0A9P7ABA0_9AGAM</name>
<keyword evidence="1" id="KW-0472">Membrane</keyword>
<dbReference type="PANTHER" id="PTHR35043:SF7">
    <property type="entry name" value="TRANSCRIPTION FACTOR DOMAIN-CONTAINING PROTEIN"/>
    <property type="match status" value="1"/>
</dbReference>
<keyword evidence="4" id="KW-1185">Reference proteome</keyword>